<dbReference type="InterPro" id="IPR031410">
    <property type="entry name" value="SAXO4"/>
</dbReference>
<dbReference type="EnsemblMetazoa" id="Aqu2.1.26112_001">
    <property type="protein sequence ID" value="Aqu2.1.26112_001"/>
    <property type="gene ID" value="Aqu2.1.26112"/>
</dbReference>
<dbReference type="STRING" id="400682.A0A1X7UEC5"/>
<evidence type="ECO:0000313" key="2">
    <source>
        <dbReference type="EnsemblMetazoa" id="Aqu2.1.26112_001"/>
    </source>
</evidence>
<sequence length="406" mass="45721">MATAFSKSSIGPGTRHILASQGPSPYPLHFYSTTYSTQHGRTGPPLAKDWRHKGTGYSANFRPAVYYNKETDLRENPSVANILHTVYDTSMSIDFKRPATLHGYESLPNALQLGPSGYTHNTPVTRALYSHKASSNTKYRVEYPRKGFRGSEQGAASTHSRQEKSGYVHSFNVEPLTYRPTECHNGEIPGTYTWRPTGSSIMKKDYNGWSPMTGNESIPGTSRRANESNGYVKGNHYPVKAEPQDFKDPAVHEVPERLAHAKHKLDPARFSLITHPKQYTAYSKIIHTPQNIHPYANKWSNEVGKKEISGYTDNTLPHQAPPDQIHYNTSSGDHFSEPALPIVPVLDTVRYCTRSDGYTKSTRVHSHGIQYEPLKTIREQKPYVVKSILATDPCFIDTRYISKKRQ</sequence>
<dbReference type="PANTHER" id="PTHR34349:SF1">
    <property type="entry name" value="PROTEIN PHOSPHATASE 1 REGULATORY SUBUNIT 32"/>
    <property type="match status" value="1"/>
</dbReference>
<proteinExistence type="predicted"/>
<reference evidence="3" key="1">
    <citation type="journal article" date="2010" name="Nature">
        <title>The Amphimedon queenslandica genome and the evolution of animal complexity.</title>
        <authorList>
            <person name="Srivastava M."/>
            <person name="Simakov O."/>
            <person name="Chapman J."/>
            <person name="Fahey B."/>
            <person name="Gauthier M.E."/>
            <person name="Mitros T."/>
            <person name="Richards G.S."/>
            <person name="Conaco C."/>
            <person name="Dacre M."/>
            <person name="Hellsten U."/>
            <person name="Larroux C."/>
            <person name="Putnam N.H."/>
            <person name="Stanke M."/>
            <person name="Adamska M."/>
            <person name="Darling A."/>
            <person name="Degnan S.M."/>
            <person name="Oakley T.H."/>
            <person name="Plachetzki D.C."/>
            <person name="Zhai Y."/>
            <person name="Adamski M."/>
            <person name="Calcino A."/>
            <person name="Cummins S.F."/>
            <person name="Goodstein D.M."/>
            <person name="Harris C."/>
            <person name="Jackson D.J."/>
            <person name="Leys S.P."/>
            <person name="Shu S."/>
            <person name="Woodcroft B.J."/>
            <person name="Vervoort M."/>
            <person name="Kosik K.S."/>
            <person name="Manning G."/>
            <person name="Degnan B.M."/>
            <person name="Rokhsar D.S."/>
        </authorList>
    </citation>
    <scope>NUCLEOTIDE SEQUENCE [LARGE SCALE GENOMIC DNA]</scope>
</reference>
<dbReference type="InParanoid" id="A0A1X7UEC5"/>
<reference evidence="2" key="2">
    <citation type="submission" date="2017-05" db="UniProtKB">
        <authorList>
            <consortium name="EnsemblMetazoa"/>
        </authorList>
    </citation>
    <scope>IDENTIFICATION</scope>
</reference>
<gene>
    <name evidence="2" type="primary">105313540</name>
</gene>
<protein>
    <submittedName>
        <fullName evidence="2">Uncharacterized protein</fullName>
    </submittedName>
</protein>
<dbReference type="AlphaFoldDB" id="A0A1X7UEC5"/>
<dbReference type="EnsemblMetazoa" id="XM_011407051.2">
    <property type="protein sequence ID" value="XP_011405353.1"/>
    <property type="gene ID" value="LOC105313540"/>
</dbReference>
<keyword evidence="3" id="KW-1185">Reference proteome</keyword>
<feature type="region of interest" description="Disordered" evidence="1">
    <location>
        <begin position="145"/>
        <end position="165"/>
    </location>
</feature>
<dbReference type="PANTHER" id="PTHR34349">
    <property type="entry name" value="PROTEIN PHOSPHATASE 1 REGULATORY SUBUNIT 32"/>
    <property type="match status" value="1"/>
</dbReference>
<accession>A0A1X7UEC5</accession>
<evidence type="ECO:0000256" key="1">
    <source>
        <dbReference type="SAM" id="MobiDB-lite"/>
    </source>
</evidence>
<organism evidence="2">
    <name type="scientific">Amphimedon queenslandica</name>
    <name type="common">Sponge</name>
    <dbReference type="NCBI Taxonomy" id="400682"/>
    <lineage>
        <taxon>Eukaryota</taxon>
        <taxon>Metazoa</taxon>
        <taxon>Porifera</taxon>
        <taxon>Demospongiae</taxon>
        <taxon>Heteroscleromorpha</taxon>
        <taxon>Haplosclerida</taxon>
        <taxon>Niphatidae</taxon>
        <taxon>Amphimedon</taxon>
    </lineage>
</organism>
<dbReference type="KEGG" id="aqu:105313540"/>
<evidence type="ECO:0000313" key="3">
    <source>
        <dbReference type="Proteomes" id="UP000007879"/>
    </source>
</evidence>
<dbReference type="Proteomes" id="UP000007879">
    <property type="component" value="Unassembled WGS sequence"/>
</dbReference>
<dbReference type="Pfam" id="PF15691">
    <property type="entry name" value="PPP1R32"/>
    <property type="match status" value="2"/>
</dbReference>
<name>A0A1X7UEC5_AMPQE</name>
<dbReference type="GO" id="GO:0019902">
    <property type="term" value="F:phosphatase binding"/>
    <property type="evidence" value="ECO:0007669"/>
    <property type="project" value="TreeGrafter"/>
</dbReference>
<dbReference type="OrthoDB" id="9980630at2759"/>
<dbReference type="eggNOG" id="ENOG502QR8X">
    <property type="taxonomic scope" value="Eukaryota"/>
</dbReference>